<feature type="non-terminal residue" evidence="1">
    <location>
        <position position="59"/>
    </location>
</feature>
<sequence length="59" mass="5900">MAEATFYPSLDGHVWHEQEAGAWSDLVNGGGSGAADGILGGNVIAFQGSSLGCQGFTAS</sequence>
<evidence type="ECO:0000313" key="1">
    <source>
        <dbReference type="EMBL" id="GAH10395.1"/>
    </source>
</evidence>
<gene>
    <name evidence="1" type="ORF">S01H4_55983</name>
</gene>
<dbReference type="EMBL" id="BART01032387">
    <property type="protein sequence ID" value="GAH10395.1"/>
    <property type="molecule type" value="Genomic_DNA"/>
</dbReference>
<name>X1DQ74_9ZZZZ</name>
<dbReference type="AlphaFoldDB" id="X1DQ74"/>
<organism evidence="1">
    <name type="scientific">marine sediment metagenome</name>
    <dbReference type="NCBI Taxonomy" id="412755"/>
    <lineage>
        <taxon>unclassified sequences</taxon>
        <taxon>metagenomes</taxon>
        <taxon>ecological metagenomes</taxon>
    </lineage>
</organism>
<accession>X1DQ74</accession>
<reference evidence="1" key="1">
    <citation type="journal article" date="2014" name="Front. Microbiol.">
        <title>High frequency of phylogenetically diverse reductive dehalogenase-homologous genes in deep subseafloor sedimentary metagenomes.</title>
        <authorList>
            <person name="Kawai M."/>
            <person name="Futagami T."/>
            <person name="Toyoda A."/>
            <person name="Takaki Y."/>
            <person name="Nishi S."/>
            <person name="Hori S."/>
            <person name="Arai W."/>
            <person name="Tsubouchi T."/>
            <person name="Morono Y."/>
            <person name="Uchiyama I."/>
            <person name="Ito T."/>
            <person name="Fujiyama A."/>
            <person name="Inagaki F."/>
            <person name="Takami H."/>
        </authorList>
    </citation>
    <scope>NUCLEOTIDE SEQUENCE</scope>
    <source>
        <strain evidence="1">Expedition CK06-06</strain>
    </source>
</reference>
<proteinExistence type="predicted"/>
<comment type="caution">
    <text evidence="1">The sequence shown here is derived from an EMBL/GenBank/DDBJ whole genome shotgun (WGS) entry which is preliminary data.</text>
</comment>
<protein>
    <submittedName>
        <fullName evidence="1">Uncharacterized protein</fullName>
    </submittedName>
</protein>